<dbReference type="EMBL" id="JH159154">
    <property type="protein sequence ID" value="EGZ18373.1"/>
    <property type="molecule type" value="Genomic_DNA"/>
</dbReference>
<dbReference type="PANTHER" id="PTHR46586:SF3">
    <property type="entry name" value="ANKYRIN REPEAT-CONTAINING PROTEIN"/>
    <property type="match status" value="1"/>
</dbReference>
<dbReference type="Proteomes" id="UP000002640">
    <property type="component" value="Unassembled WGS sequence"/>
</dbReference>
<dbReference type="GeneID" id="20657827"/>
<name>G4ZDN4_PHYSP</name>
<dbReference type="STRING" id="1094619.G4ZDN4"/>
<dbReference type="KEGG" id="psoj:PHYSODRAFT_500442"/>
<dbReference type="InterPro" id="IPR052050">
    <property type="entry name" value="SecEffector_AnkRepeat"/>
</dbReference>
<feature type="non-terminal residue" evidence="1">
    <location>
        <position position="220"/>
    </location>
</feature>
<dbReference type="Pfam" id="PF12796">
    <property type="entry name" value="Ank_2"/>
    <property type="match status" value="1"/>
</dbReference>
<sequence length="220" mass="24133">MEPPPPLRVGLLALKSPFQGLPPVLDLVTSFLLPPTIDRAVYRSLHRVLAVYEPSRPYTVGAMDGSAAAGRLGLVQWLHANRSEGCSPAAFIGAAAHRHFTVLEWLYEHYPQVADPARELVVAAQHSRIEALSFLLPRVRREQVEPALEAAAANGHVAVLEHLLNRPYSMRRSLLAAAENGRTQVVQFLLGRGYTDRYMLVNPALIKAAEGGHCDVVELL</sequence>
<reference evidence="1 2" key="1">
    <citation type="journal article" date="2006" name="Science">
        <title>Phytophthora genome sequences uncover evolutionary origins and mechanisms of pathogenesis.</title>
        <authorList>
            <person name="Tyler B.M."/>
            <person name="Tripathy S."/>
            <person name="Zhang X."/>
            <person name="Dehal P."/>
            <person name="Jiang R.H."/>
            <person name="Aerts A."/>
            <person name="Arredondo F.D."/>
            <person name="Baxter L."/>
            <person name="Bensasson D."/>
            <person name="Beynon J.L."/>
            <person name="Chapman J."/>
            <person name="Damasceno C.M."/>
            <person name="Dorrance A.E."/>
            <person name="Dou D."/>
            <person name="Dickerman A.W."/>
            <person name="Dubchak I.L."/>
            <person name="Garbelotto M."/>
            <person name="Gijzen M."/>
            <person name="Gordon S.G."/>
            <person name="Govers F."/>
            <person name="Grunwald N.J."/>
            <person name="Huang W."/>
            <person name="Ivors K.L."/>
            <person name="Jones R.W."/>
            <person name="Kamoun S."/>
            <person name="Krampis K."/>
            <person name="Lamour K.H."/>
            <person name="Lee M.K."/>
            <person name="McDonald W.H."/>
            <person name="Medina M."/>
            <person name="Meijer H.J."/>
            <person name="Nordberg E.K."/>
            <person name="Maclean D.J."/>
            <person name="Ospina-Giraldo M.D."/>
            <person name="Morris P.F."/>
            <person name="Phuntumart V."/>
            <person name="Putnam N.H."/>
            <person name="Rash S."/>
            <person name="Rose J.K."/>
            <person name="Sakihama Y."/>
            <person name="Salamov A.A."/>
            <person name="Savidor A."/>
            <person name="Scheuring C.F."/>
            <person name="Smith B.M."/>
            <person name="Sobral B.W."/>
            <person name="Terry A."/>
            <person name="Torto-Alalibo T.A."/>
            <person name="Win J."/>
            <person name="Xu Z."/>
            <person name="Zhang H."/>
            <person name="Grigoriev I.V."/>
            <person name="Rokhsar D.S."/>
            <person name="Boore J.L."/>
        </authorList>
    </citation>
    <scope>NUCLEOTIDE SEQUENCE [LARGE SCALE GENOMIC DNA]</scope>
    <source>
        <strain evidence="1 2">P6497</strain>
    </source>
</reference>
<dbReference type="InterPro" id="IPR036770">
    <property type="entry name" value="Ankyrin_rpt-contain_sf"/>
</dbReference>
<gene>
    <name evidence="1" type="ORF">PHYSODRAFT_500442</name>
</gene>
<dbReference type="SUPFAM" id="SSF48403">
    <property type="entry name" value="Ankyrin repeat"/>
    <property type="match status" value="1"/>
</dbReference>
<keyword evidence="2" id="KW-1185">Reference proteome</keyword>
<dbReference type="PANTHER" id="PTHR46586">
    <property type="entry name" value="ANKYRIN REPEAT-CONTAINING PROTEIN"/>
    <property type="match status" value="1"/>
</dbReference>
<evidence type="ECO:0000313" key="1">
    <source>
        <dbReference type="EMBL" id="EGZ18373.1"/>
    </source>
</evidence>
<dbReference type="SMR" id="G4ZDN4"/>
<dbReference type="RefSeq" id="XP_009527431.1">
    <property type="nucleotide sequence ID" value="XM_009529136.1"/>
</dbReference>
<dbReference type="InterPro" id="IPR002110">
    <property type="entry name" value="Ankyrin_rpt"/>
</dbReference>
<dbReference type="AlphaFoldDB" id="G4ZDN4"/>
<proteinExistence type="predicted"/>
<dbReference type="InParanoid" id="G4ZDN4"/>
<dbReference type="Gene3D" id="1.25.40.20">
    <property type="entry name" value="Ankyrin repeat-containing domain"/>
    <property type="match status" value="1"/>
</dbReference>
<evidence type="ECO:0000313" key="2">
    <source>
        <dbReference type="Proteomes" id="UP000002640"/>
    </source>
</evidence>
<protein>
    <submittedName>
        <fullName evidence="1">Uncharacterized protein</fullName>
    </submittedName>
</protein>
<organism evidence="1 2">
    <name type="scientific">Phytophthora sojae (strain P6497)</name>
    <name type="common">Soybean stem and root rot agent</name>
    <name type="synonym">Phytophthora megasperma f. sp. glycines</name>
    <dbReference type="NCBI Taxonomy" id="1094619"/>
    <lineage>
        <taxon>Eukaryota</taxon>
        <taxon>Sar</taxon>
        <taxon>Stramenopiles</taxon>
        <taxon>Oomycota</taxon>
        <taxon>Peronosporomycetes</taxon>
        <taxon>Peronosporales</taxon>
        <taxon>Peronosporaceae</taxon>
        <taxon>Phytophthora</taxon>
    </lineage>
</organism>
<accession>G4ZDN4</accession>